<dbReference type="OrthoDB" id="1261108at2"/>
<keyword evidence="2" id="KW-1185">Reference proteome</keyword>
<name>A0A1B8ZBQ6_9FLAO</name>
<organism evidence="1 2">
    <name type="scientific">Chryseobacterium artocarpi</name>
    <dbReference type="NCBI Taxonomy" id="1414727"/>
    <lineage>
        <taxon>Bacteria</taxon>
        <taxon>Pseudomonadati</taxon>
        <taxon>Bacteroidota</taxon>
        <taxon>Flavobacteriia</taxon>
        <taxon>Flavobacteriales</taxon>
        <taxon>Weeksellaceae</taxon>
        <taxon>Chryseobacterium group</taxon>
        <taxon>Chryseobacterium</taxon>
    </lineage>
</organism>
<accession>A0A1B8ZBQ6</accession>
<protein>
    <submittedName>
        <fullName evidence="1">Uncharacterized protein</fullName>
    </submittedName>
</protein>
<gene>
    <name evidence="1" type="ORF">BBI01_17110</name>
</gene>
<dbReference type="AlphaFoldDB" id="A0A1B8ZBQ6"/>
<evidence type="ECO:0000313" key="2">
    <source>
        <dbReference type="Proteomes" id="UP000092651"/>
    </source>
</evidence>
<comment type="caution">
    <text evidence="1">The sequence shown here is derived from an EMBL/GenBank/DDBJ whole genome shotgun (WGS) entry which is preliminary data.</text>
</comment>
<dbReference type="RefSeq" id="WP_065396037.1">
    <property type="nucleotide sequence ID" value="NZ_MAYH01000048.1"/>
</dbReference>
<reference evidence="1 2" key="1">
    <citation type="submission" date="2016-07" db="EMBL/GenBank/DDBJ databases">
        <authorList>
            <person name="Jeong J.-J."/>
            <person name="Kim D.W."/>
            <person name="Sang M.K."/>
            <person name="Choi I.-G."/>
            <person name="Kim K.D."/>
        </authorList>
    </citation>
    <scope>NUCLEOTIDE SEQUENCE [LARGE SCALE GENOMIC DNA]</scope>
    <source>
        <strain evidence="1 2">UTM-3</strain>
    </source>
</reference>
<proteinExistence type="predicted"/>
<dbReference type="EMBL" id="MAYH01000048">
    <property type="protein sequence ID" value="OCA68937.1"/>
    <property type="molecule type" value="Genomic_DNA"/>
</dbReference>
<evidence type="ECO:0000313" key="1">
    <source>
        <dbReference type="EMBL" id="OCA68937.1"/>
    </source>
</evidence>
<sequence>MSTIISYENEYFEPVTEEEALASSEYVKIIKINGQTKIREDYNEKVMVEVTYYQDNESIHEILAKYPLLNLIDIAKRTEIQGNYIKEEISTYHKNGELKLHAFNIEHILTGKSICFGRYNLQTGDVNRNTVVKTKYDVYNNVSYTYYYNSAGEVYVIEEGEGFGFSNDFSESYYNYALPLLPEIEENSEY</sequence>
<dbReference type="Proteomes" id="UP000092651">
    <property type="component" value="Unassembled WGS sequence"/>
</dbReference>